<keyword evidence="6 7" id="KW-0472">Membrane</keyword>
<evidence type="ECO:0000256" key="4">
    <source>
        <dbReference type="ARBA" id="ARBA00022692"/>
    </source>
</evidence>
<dbReference type="InterPro" id="IPR000515">
    <property type="entry name" value="MetI-like"/>
</dbReference>
<dbReference type="Pfam" id="PF00528">
    <property type="entry name" value="BPD_transp_1"/>
    <property type="match status" value="1"/>
</dbReference>
<feature type="transmembrane region" description="Helical" evidence="7">
    <location>
        <begin position="295"/>
        <end position="314"/>
    </location>
</feature>
<evidence type="ECO:0000256" key="6">
    <source>
        <dbReference type="ARBA" id="ARBA00023136"/>
    </source>
</evidence>
<proteinExistence type="inferred from homology"/>
<comment type="similarity">
    <text evidence="7">Belongs to the binding-protein-dependent transport system permease family.</text>
</comment>
<organism evidence="10 11">
    <name type="scientific">Agromyces indicus</name>
    <dbReference type="NCBI Taxonomy" id="758919"/>
    <lineage>
        <taxon>Bacteria</taxon>
        <taxon>Bacillati</taxon>
        <taxon>Actinomycetota</taxon>
        <taxon>Actinomycetes</taxon>
        <taxon>Micrococcales</taxon>
        <taxon>Microbacteriaceae</taxon>
        <taxon>Agromyces</taxon>
    </lineage>
</organism>
<evidence type="ECO:0000256" key="2">
    <source>
        <dbReference type="ARBA" id="ARBA00022448"/>
    </source>
</evidence>
<dbReference type="PROSITE" id="PS50928">
    <property type="entry name" value="ABC_TM1"/>
    <property type="match status" value="1"/>
</dbReference>
<evidence type="ECO:0000259" key="9">
    <source>
        <dbReference type="PROSITE" id="PS50928"/>
    </source>
</evidence>
<keyword evidence="11" id="KW-1185">Reference proteome</keyword>
<feature type="transmembrane region" description="Helical" evidence="7">
    <location>
        <begin position="104"/>
        <end position="125"/>
    </location>
</feature>
<keyword evidence="5 7" id="KW-1133">Transmembrane helix</keyword>
<gene>
    <name evidence="10" type="ORF">RH861_05435</name>
</gene>
<protein>
    <submittedName>
        <fullName evidence="10">Sugar ABC transporter permease</fullName>
    </submittedName>
</protein>
<dbReference type="EMBL" id="JAVKGS010000001">
    <property type="protein sequence ID" value="MDR5691504.1"/>
    <property type="molecule type" value="Genomic_DNA"/>
</dbReference>
<evidence type="ECO:0000256" key="5">
    <source>
        <dbReference type="ARBA" id="ARBA00022989"/>
    </source>
</evidence>
<evidence type="ECO:0000256" key="3">
    <source>
        <dbReference type="ARBA" id="ARBA00022475"/>
    </source>
</evidence>
<evidence type="ECO:0000256" key="8">
    <source>
        <dbReference type="SAM" id="MobiDB-lite"/>
    </source>
</evidence>
<reference evidence="11" key="1">
    <citation type="submission" date="2023-07" db="EMBL/GenBank/DDBJ databases">
        <title>Description of three actinobacteria isolated from air of manufacturing shop in a pharmaceutical factory.</title>
        <authorList>
            <person name="Zhang D.-F."/>
        </authorList>
    </citation>
    <scope>NUCLEOTIDE SEQUENCE [LARGE SCALE GENOMIC DNA]</scope>
    <source>
        <strain evidence="11">CCTCC AB 2011122</strain>
    </source>
</reference>
<dbReference type="RefSeq" id="WP_310520114.1">
    <property type="nucleotide sequence ID" value="NZ_BAABBS010000003.1"/>
</dbReference>
<feature type="domain" description="ABC transmembrane type-1" evidence="9">
    <location>
        <begin position="100"/>
        <end position="314"/>
    </location>
</feature>
<feature type="compositionally biased region" description="Low complexity" evidence="8">
    <location>
        <begin position="7"/>
        <end position="16"/>
    </location>
</feature>
<evidence type="ECO:0000313" key="10">
    <source>
        <dbReference type="EMBL" id="MDR5691504.1"/>
    </source>
</evidence>
<evidence type="ECO:0000256" key="1">
    <source>
        <dbReference type="ARBA" id="ARBA00004651"/>
    </source>
</evidence>
<feature type="transmembrane region" description="Helical" evidence="7">
    <location>
        <begin position="186"/>
        <end position="209"/>
    </location>
</feature>
<evidence type="ECO:0000313" key="11">
    <source>
        <dbReference type="Proteomes" id="UP001260072"/>
    </source>
</evidence>
<keyword evidence="2 7" id="KW-0813">Transport</keyword>
<evidence type="ECO:0000256" key="7">
    <source>
        <dbReference type="RuleBase" id="RU363032"/>
    </source>
</evidence>
<feature type="region of interest" description="Disordered" evidence="8">
    <location>
        <begin position="1"/>
        <end position="24"/>
    </location>
</feature>
<dbReference type="Proteomes" id="UP001260072">
    <property type="component" value="Unassembled WGS sequence"/>
</dbReference>
<comment type="caution">
    <text evidence="10">The sequence shown here is derived from an EMBL/GenBank/DDBJ whole genome shotgun (WGS) entry which is preliminary data.</text>
</comment>
<dbReference type="PANTHER" id="PTHR43227">
    <property type="entry name" value="BLL4140 PROTEIN"/>
    <property type="match status" value="1"/>
</dbReference>
<dbReference type="InterPro" id="IPR050809">
    <property type="entry name" value="UgpAE/MalFG_permease"/>
</dbReference>
<keyword evidence="3" id="KW-1003">Cell membrane</keyword>
<accession>A0ABU1FIC1</accession>
<dbReference type="SUPFAM" id="SSF161098">
    <property type="entry name" value="MetI-like"/>
    <property type="match status" value="1"/>
</dbReference>
<feature type="transmembrane region" description="Helical" evidence="7">
    <location>
        <begin position="247"/>
        <end position="267"/>
    </location>
</feature>
<sequence length="332" mass="36359">MTTVLNPAGPATSAGPAPAPGRSHRRAGSVRQRIEIAVLMTPALVLFLGFVILPVVLAAVYSLYNLPPAFRWEHLADPERFVGLANYERAFGTPEFVRAIGNNFFILIASLLVQGPLAIGIALLLNRPMRGRSVLRLLIFVPYVLAEVIAGLSWKLLLQPQGGVNAALEAIGLGEWRQNWLADPDIALWTLFFILTWKYLGFAIILMLAGLQGVPEELAEAAAIDGASWWQIQRHITIPLLGPTIRIWAFLSMIGALQLFDMVWVTVAPTVRSMSTETMATYMVQQGQFAGQPGYGSAIAVILFFISLIVALVYQRFALRRDLAGAITRGVR</sequence>
<keyword evidence="4 7" id="KW-0812">Transmembrane</keyword>
<dbReference type="PANTHER" id="PTHR43227:SF11">
    <property type="entry name" value="BLL4140 PROTEIN"/>
    <property type="match status" value="1"/>
</dbReference>
<dbReference type="InterPro" id="IPR035906">
    <property type="entry name" value="MetI-like_sf"/>
</dbReference>
<feature type="transmembrane region" description="Helical" evidence="7">
    <location>
        <begin position="137"/>
        <end position="157"/>
    </location>
</feature>
<dbReference type="Gene3D" id="1.10.3720.10">
    <property type="entry name" value="MetI-like"/>
    <property type="match status" value="1"/>
</dbReference>
<name>A0ABU1FIC1_9MICO</name>
<comment type="subcellular location">
    <subcellularLocation>
        <location evidence="1 7">Cell membrane</location>
        <topology evidence="1 7">Multi-pass membrane protein</topology>
    </subcellularLocation>
</comment>
<dbReference type="CDD" id="cd06261">
    <property type="entry name" value="TM_PBP2"/>
    <property type="match status" value="1"/>
</dbReference>
<feature type="transmembrane region" description="Helical" evidence="7">
    <location>
        <begin position="36"/>
        <end position="64"/>
    </location>
</feature>